<accession>A0A1N7S3A8</accession>
<protein>
    <submittedName>
        <fullName evidence="1">Uncharacterized protein</fullName>
    </submittedName>
</protein>
<proteinExistence type="predicted"/>
<evidence type="ECO:0000313" key="2">
    <source>
        <dbReference type="Proteomes" id="UP000187012"/>
    </source>
</evidence>
<keyword evidence="2" id="KW-1185">Reference proteome</keyword>
<evidence type="ECO:0000313" key="1">
    <source>
        <dbReference type="EMBL" id="SIT41788.1"/>
    </source>
</evidence>
<dbReference type="STRING" id="1247936.BN2475_320027"/>
<gene>
    <name evidence="1" type="ORF">BN2475_320027</name>
</gene>
<dbReference type="AlphaFoldDB" id="A0A1N7S3A8"/>
<reference evidence="1 2" key="1">
    <citation type="submission" date="2016-12" db="EMBL/GenBank/DDBJ databases">
        <authorList>
            <person name="Song W.-J."/>
            <person name="Kurnit D.M."/>
        </authorList>
    </citation>
    <scope>NUCLEOTIDE SEQUENCE [LARGE SCALE GENOMIC DNA]</scope>
    <source>
        <strain evidence="1 2">STM7296</strain>
    </source>
</reference>
<sequence length="94" mass="10504">MPPRGRIGLGFSNMDEMPNPVHGSYVFYKIEEWTPGLYVGLCIIIAPFTTAPAAVPKPSRHCRCDRVRATFSHLPYAPSRTEQTVRHHLSILAA</sequence>
<dbReference type="Proteomes" id="UP000187012">
    <property type="component" value="Unassembled WGS sequence"/>
</dbReference>
<dbReference type="EMBL" id="CYGX02000032">
    <property type="protein sequence ID" value="SIT41788.1"/>
    <property type="molecule type" value="Genomic_DNA"/>
</dbReference>
<organism evidence="1 2">
    <name type="scientific">Paraburkholderia ribeironis</name>
    <dbReference type="NCBI Taxonomy" id="1247936"/>
    <lineage>
        <taxon>Bacteria</taxon>
        <taxon>Pseudomonadati</taxon>
        <taxon>Pseudomonadota</taxon>
        <taxon>Betaproteobacteria</taxon>
        <taxon>Burkholderiales</taxon>
        <taxon>Burkholderiaceae</taxon>
        <taxon>Paraburkholderia</taxon>
    </lineage>
</organism>
<name>A0A1N7S3A8_9BURK</name>